<keyword evidence="1" id="KW-0805">Transcription regulation</keyword>
<dbReference type="Gene3D" id="1.10.10.60">
    <property type="entry name" value="Homeodomain-like"/>
    <property type="match status" value="1"/>
</dbReference>
<evidence type="ECO:0000256" key="1">
    <source>
        <dbReference type="ARBA" id="ARBA00023015"/>
    </source>
</evidence>
<reference evidence="7 8" key="1">
    <citation type="submission" date="2017-11" db="EMBL/GenBank/DDBJ databases">
        <title>Complete genome sequence of Streptomyces lavendulae subsp. lavendulae CCM 3239 (formerly 'Streptomyces aureofaciens CCM 3239'), the producer of the angucycline-type antibiotic auricin.</title>
        <authorList>
            <person name="Busche T."/>
            <person name="Novakova R."/>
            <person name="Al'Dilaimi A."/>
            <person name="Homerova D."/>
            <person name="Feckova L."/>
            <person name="Rezuchova B."/>
            <person name="Mingyar E."/>
            <person name="Csolleiova D."/>
            <person name="Bekeova C."/>
            <person name="Winkler A."/>
            <person name="Sevcikova B."/>
            <person name="Kalinowski J."/>
            <person name="Kormanec J."/>
            <person name="Ruckert C."/>
        </authorList>
    </citation>
    <scope>NUCLEOTIDE SEQUENCE [LARGE SCALE GENOMIC DNA]</scope>
    <source>
        <strain evidence="7 8">CCM 3239</strain>
        <plasmid evidence="8">Plasmid psa3239</plasmid>
    </source>
</reference>
<dbReference type="InterPro" id="IPR036271">
    <property type="entry name" value="Tet_transcr_reg_TetR-rel_C_sf"/>
</dbReference>
<evidence type="ECO:0000256" key="3">
    <source>
        <dbReference type="ARBA" id="ARBA00023163"/>
    </source>
</evidence>
<organism evidence="7 8">
    <name type="scientific">Streptomyces lavendulae subsp. lavendulae</name>
    <dbReference type="NCBI Taxonomy" id="58340"/>
    <lineage>
        <taxon>Bacteria</taxon>
        <taxon>Bacillati</taxon>
        <taxon>Actinomycetota</taxon>
        <taxon>Actinomycetes</taxon>
        <taxon>Kitasatosporales</taxon>
        <taxon>Streptomycetaceae</taxon>
        <taxon>Streptomyces</taxon>
    </lineage>
</organism>
<dbReference type="PANTHER" id="PTHR30055:SF151">
    <property type="entry name" value="TRANSCRIPTIONAL REGULATORY PROTEIN"/>
    <property type="match status" value="1"/>
</dbReference>
<dbReference type="InterPro" id="IPR009057">
    <property type="entry name" value="Homeodomain-like_sf"/>
</dbReference>
<dbReference type="Proteomes" id="UP000231791">
    <property type="component" value="Plasmid pSA3239"/>
</dbReference>
<dbReference type="EMBL" id="CP024986">
    <property type="protein sequence ID" value="ATZ29839.1"/>
    <property type="molecule type" value="Genomic_DNA"/>
</dbReference>
<protein>
    <recommendedName>
        <fullName evidence="9">TetR family transcriptional regulator</fullName>
    </recommendedName>
</protein>
<accession>A0A2K8PT26</accession>
<keyword evidence="7" id="KW-0614">Plasmid</keyword>
<evidence type="ECO:0008006" key="9">
    <source>
        <dbReference type="Google" id="ProtNLM"/>
    </source>
</evidence>
<keyword evidence="2" id="KW-0238">DNA-binding</keyword>
<dbReference type="Pfam" id="PF00440">
    <property type="entry name" value="TetR_N"/>
    <property type="match status" value="1"/>
</dbReference>
<name>A0A2K8PT26_STRLA</name>
<gene>
    <name evidence="7" type="ORF">SLAV_40385</name>
</gene>
<dbReference type="GO" id="GO:0000976">
    <property type="term" value="F:transcription cis-regulatory region binding"/>
    <property type="evidence" value="ECO:0007669"/>
    <property type="project" value="TreeGrafter"/>
</dbReference>
<dbReference type="Pfam" id="PF02909">
    <property type="entry name" value="TetR_C_1"/>
    <property type="match status" value="1"/>
</dbReference>
<dbReference type="InterPro" id="IPR001647">
    <property type="entry name" value="HTH_TetR"/>
</dbReference>
<evidence type="ECO:0000259" key="5">
    <source>
        <dbReference type="Pfam" id="PF00440"/>
    </source>
</evidence>
<feature type="domain" description="Tetracycline repressor TetR C-terminal" evidence="6">
    <location>
        <begin position="101"/>
        <end position="253"/>
    </location>
</feature>
<dbReference type="SUPFAM" id="SSF46689">
    <property type="entry name" value="Homeodomain-like"/>
    <property type="match status" value="1"/>
</dbReference>
<evidence type="ECO:0000256" key="4">
    <source>
        <dbReference type="SAM" id="MobiDB-lite"/>
    </source>
</evidence>
<proteinExistence type="predicted"/>
<evidence type="ECO:0000313" key="7">
    <source>
        <dbReference type="EMBL" id="ATZ29839.1"/>
    </source>
</evidence>
<evidence type="ECO:0000256" key="2">
    <source>
        <dbReference type="ARBA" id="ARBA00023125"/>
    </source>
</evidence>
<dbReference type="Gene3D" id="1.10.357.10">
    <property type="entry name" value="Tetracycline Repressor, domain 2"/>
    <property type="match status" value="1"/>
</dbReference>
<evidence type="ECO:0000259" key="6">
    <source>
        <dbReference type="Pfam" id="PF02909"/>
    </source>
</evidence>
<dbReference type="InterPro" id="IPR004111">
    <property type="entry name" value="Repressor_TetR_C"/>
</dbReference>
<dbReference type="GeneID" id="49389002"/>
<feature type="domain" description="HTH tetR-type" evidence="5">
    <location>
        <begin position="37"/>
        <end position="78"/>
    </location>
</feature>
<keyword evidence="3" id="KW-0804">Transcription</keyword>
<dbReference type="AlphaFoldDB" id="A0A2K8PT26"/>
<dbReference type="RefSeq" id="WP_030241866.1">
    <property type="nucleotide sequence ID" value="NC_024970.2"/>
</dbReference>
<sequence>MADEQWGPAVRLLWGPPPGPPARGPRRGLTLEGIAGAGVAIADAEGLGGVSMQRVAAELAVTKMALYRYVPGKAELVALMAEAAMPDPAAGLDAALERAGSGWRERLGAWARELLAAFRAHPWLLRATVGARAVGPREVGWLERALAALEGCGLSGAESMDAVVLVAGHVRGIAEQERAVSAGGAAGAAVAGGAAGGAAGGGPDVELGAVLGEVMRLRGADFPALGAALASVARDGGQDQALDFGLERILDGIGLLVAARGAGG</sequence>
<dbReference type="GO" id="GO:0045892">
    <property type="term" value="P:negative regulation of DNA-templated transcription"/>
    <property type="evidence" value="ECO:0007669"/>
    <property type="project" value="InterPro"/>
</dbReference>
<dbReference type="GO" id="GO:0003700">
    <property type="term" value="F:DNA-binding transcription factor activity"/>
    <property type="evidence" value="ECO:0007669"/>
    <property type="project" value="TreeGrafter"/>
</dbReference>
<dbReference type="PANTHER" id="PTHR30055">
    <property type="entry name" value="HTH-TYPE TRANSCRIPTIONAL REGULATOR RUTR"/>
    <property type="match status" value="1"/>
</dbReference>
<dbReference type="InterPro" id="IPR050109">
    <property type="entry name" value="HTH-type_TetR-like_transc_reg"/>
</dbReference>
<evidence type="ECO:0000313" key="8">
    <source>
        <dbReference type="Proteomes" id="UP000231791"/>
    </source>
</evidence>
<keyword evidence="8" id="KW-1185">Reference proteome</keyword>
<dbReference type="OrthoDB" id="2570341at2"/>
<dbReference type="SUPFAM" id="SSF48498">
    <property type="entry name" value="Tetracyclin repressor-like, C-terminal domain"/>
    <property type="match status" value="1"/>
</dbReference>
<dbReference type="KEGG" id="slx:SLAV_40385"/>
<feature type="region of interest" description="Disordered" evidence="4">
    <location>
        <begin position="1"/>
        <end position="25"/>
    </location>
</feature>
<geneLocation type="plasmid" evidence="8">
    <name>psa3239</name>
</geneLocation>